<protein>
    <recommendedName>
        <fullName evidence="2">polynucleotide 5'-hydroxyl-kinase</fullName>
        <ecNumber evidence="2">2.7.1.78</ecNumber>
    </recommendedName>
</protein>
<dbReference type="InterPro" id="IPR045116">
    <property type="entry name" value="Clp1/Grc3"/>
</dbReference>
<dbReference type="GO" id="GO:0005524">
    <property type="term" value="F:ATP binding"/>
    <property type="evidence" value="ECO:0007669"/>
    <property type="project" value="UniProtKB-KW"/>
</dbReference>
<dbReference type="GeneID" id="41594237"/>
<evidence type="ECO:0000256" key="9">
    <source>
        <dbReference type="ARBA" id="ARBA00044673"/>
    </source>
</evidence>
<dbReference type="Pfam" id="PF16575">
    <property type="entry name" value="CLP1_P"/>
    <property type="match status" value="1"/>
</dbReference>
<feature type="domain" description="Clp1 P-loop" evidence="10">
    <location>
        <begin position="106"/>
        <end position="273"/>
    </location>
</feature>
<keyword evidence="12" id="KW-1185">Reference proteome</keyword>
<comment type="function">
    <text evidence="7">Polynucleotide kinase that can phosphorylate the 5'-hydroxyl groups of both single-stranded RNA (ssRNA) and single-stranded DNA (ssDNA). Exhibits a strong preference for ssRNA.</text>
</comment>
<evidence type="ECO:0000256" key="4">
    <source>
        <dbReference type="ARBA" id="ARBA00022741"/>
    </source>
</evidence>
<evidence type="ECO:0000259" key="10">
    <source>
        <dbReference type="Pfam" id="PF16575"/>
    </source>
</evidence>
<sequence length="375" mass="41464">MKRLSRTLNLDVGSILLLKGRATARCKGRVTILGMDVDGREVRVKQGKVLPIEVHGSATISLCIEGDEGGYSVVDKDSSSRVGTAIWQNVIDVIRDSRPRRVMLVGATDTGKSTLATYISNIAVAEGLSVGIVDSDIGQGDIAPPACMGSCIVREQVLDLRDLDADMYYFIGRITPAGVEDHLIRGVMHLLNHLNADMVIVNTDGYVGDQGLRYKARMAEAINADLIVMLGDVEGSMDIPNTRIVRVETSSNIQKSRDERIARRIEQYKRFLAGGKQVRFRTKSKEFTMLCRRVTFMNYGVVVNDSMIIPNDMLTGMFVALAFMDDVMGFAILERVEGGIVTMVTNYEGEFNKVMLSNIKLSMDMSMEHRLNIII</sequence>
<comment type="cofactor">
    <cofactor evidence="1">
        <name>a divalent metal cation</name>
        <dbReference type="ChEBI" id="CHEBI:60240"/>
    </cofactor>
</comment>
<comment type="catalytic activity">
    <reaction evidence="9">
        <text>a 5'-end dephospho-2'-deoxyribonucleoside-DNA + ATP = a 5'-end 5'-phospho-2'-deoxyribonucleoside-DNA + ADP + H(+)</text>
        <dbReference type="Rhea" id="RHEA:15669"/>
        <dbReference type="Rhea" id="RHEA-COMP:13180"/>
        <dbReference type="Rhea" id="RHEA-COMP:13184"/>
        <dbReference type="ChEBI" id="CHEBI:15378"/>
        <dbReference type="ChEBI" id="CHEBI:30616"/>
        <dbReference type="ChEBI" id="CHEBI:136412"/>
        <dbReference type="ChEBI" id="CHEBI:136416"/>
        <dbReference type="ChEBI" id="CHEBI:456216"/>
        <dbReference type="EC" id="2.7.1.78"/>
    </reaction>
</comment>
<keyword evidence="3" id="KW-0808">Transferase</keyword>
<dbReference type="Gene3D" id="3.40.50.300">
    <property type="entry name" value="P-loop containing nucleotide triphosphate hydrolases"/>
    <property type="match status" value="1"/>
</dbReference>
<evidence type="ECO:0000256" key="3">
    <source>
        <dbReference type="ARBA" id="ARBA00022679"/>
    </source>
</evidence>
<evidence type="ECO:0000256" key="6">
    <source>
        <dbReference type="ARBA" id="ARBA00022840"/>
    </source>
</evidence>
<evidence type="ECO:0000256" key="2">
    <source>
        <dbReference type="ARBA" id="ARBA00012157"/>
    </source>
</evidence>
<evidence type="ECO:0000313" key="12">
    <source>
        <dbReference type="Proteomes" id="UP000236248"/>
    </source>
</evidence>
<evidence type="ECO:0000256" key="7">
    <source>
        <dbReference type="ARBA" id="ARBA00024737"/>
    </source>
</evidence>
<accession>A0A2K5ANW4</accession>
<keyword evidence="4" id="KW-0547">Nucleotide-binding</keyword>
<organism evidence="11 12">
    <name type="scientific">Candidatus Nitrosocaldus cavascurensis</name>
    <dbReference type="NCBI Taxonomy" id="2058097"/>
    <lineage>
        <taxon>Archaea</taxon>
        <taxon>Nitrososphaerota</taxon>
        <taxon>Nitrososphaeria</taxon>
        <taxon>Candidatus Nitrosocaldales</taxon>
        <taxon>Candidatus Nitrosocaldaceae</taxon>
        <taxon>Candidatus Nitrosocaldus</taxon>
    </lineage>
</organism>
<dbReference type="EMBL" id="LT981265">
    <property type="protein sequence ID" value="SPC33336.1"/>
    <property type="molecule type" value="Genomic_DNA"/>
</dbReference>
<proteinExistence type="predicted"/>
<keyword evidence="5" id="KW-0418">Kinase</keyword>
<dbReference type="Proteomes" id="UP000236248">
    <property type="component" value="Chromosome NCAV"/>
</dbReference>
<dbReference type="InterPro" id="IPR027417">
    <property type="entry name" value="P-loop_NTPase"/>
</dbReference>
<dbReference type="PANTHER" id="PTHR12755:SF3">
    <property type="entry name" value="POLYNUCLEOTIDE 5'-HYDROXYL-KINASE NOL9"/>
    <property type="match status" value="1"/>
</dbReference>
<dbReference type="AlphaFoldDB" id="A0A2K5ANW4"/>
<name>A0A2K5ANW4_9ARCH</name>
<dbReference type="SUPFAM" id="SSF52540">
    <property type="entry name" value="P-loop containing nucleoside triphosphate hydrolases"/>
    <property type="match status" value="1"/>
</dbReference>
<evidence type="ECO:0000256" key="1">
    <source>
        <dbReference type="ARBA" id="ARBA00001968"/>
    </source>
</evidence>
<dbReference type="InterPro" id="IPR032319">
    <property type="entry name" value="CLP1_P"/>
</dbReference>
<evidence type="ECO:0000313" key="11">
    <source>
        <dbReference type="EMBL" id="SPC33336.1"/>
    </source>
</evidence>
<dbReference type="RefSeq" id="WP_103286380.1">
    <property type="nucleotide sequence ID" value="NZ_LT981265.1"/>
</dbReference>
<dbReference type="GO" id="GO:0006396">
    <property type="term" value="P:RNA processing"/>
    <property type="evidence" value="ECO:0007669"/>
    <property type="project" value="InterPro"/>
</dbReference>
<keyword evidence="6" id="KW-0067">ATP-binding</keyword>
<reference evidence="12" key="1">
    <citation type="submission" date="2018-01" db="EMBL/GenBank/DDBJ databases">
        <authorList>
            <person name="Kerou L M."/>
        </authorList>
    </citation>
    <scope>NUCLEOTIDE SEQUENCE [LARGE SCALE GENOMIC DNA]</scope>
    <source>
        <strain evidence="12">SCU2</strain>
    </source>
</reference>
<evidence type="ECO:0000256" key="8">
    <source>
        <dbReference type="ARBA" id="ARBA00044641"/>
    </source>
</evidence>
<dbReference type="KEGG" id="ncv:NCAV_0136"/>
<comment type="catalytic activity">
    <reaction evidence="8">
        <text>a 5'-end dephospho-ribonucleoside-RNA + ATP = a 5'-end 5'-phospho-ribonucleoside-RNA + ADP + H(+)</text>
        <dbReference type="Rhea" id="RHEA:54580"/>
        <dbReference type="Rhea" id="RHEA-COMP:13936"/>
        <dbReference type="Rhea" id="RHEA-COMP:15179"/>
        <dbReference type="ChEBI" id="CHEBI:15378"/>
        <dbReference type="ChEBI" id="CHEBI:30616"/>
        <dbReference type="ChEBI" id="CHEBI:138282"/>
        <dbReference type="ChEBI" id="CHEBI:138284"/>
        <dbReference type="ChEBI" id="CHEBI:456216"/>
        <dbReference type="EC" id="2.7.1.78"/>
    </reaction>
</comment>
<dbReference type="PANTHER" id="PTHR12755">
    <property type="entry name" value="CLEAVAGE/POLYADENYLATION FACTOR IA SUBUNIT CLP1P"/>
    <property type="match status" value="1"/>
</dbReference>
<gene>
    <name evidence="11" type="ORF">NCAV_0136</name>
</gene>
<evidence type="ECO:0000256" key="5">
    <source>
        <dbReference type="ARBA" id="ARBA00022777"/>
    </source>
</evidence>
<dbReference type="EC" id="2.7.1.78" evidence="2"/>
<dbReference type="GO" id="GO:0051734">
    <property type="term" value="F:ATP-dependent polynucleotide 5'-hydroxyl-kinase activity"/>
    <property type="evidence" value="ECO:0007669"/>
    <property type="project" value="UniProtKB-EC"/>
</dbReference>